<dbReference type="SUPFAM" id="SSF56112">
    <property type="entry name" value="Protein kinase-like (PK-like)"/>
    <property type="match status" value="1"/>
</dbReference>
<dbReference type="Proteomes" id="UP000469125">
    <property type="component" value="Unassembled WGS sequence"/>
</dbReference>
<accession>A0A6N8FLM7</accession>
<sequence length="308" mass="35962">MTGKEILGKFGFEVESNPESIYPFSPVYKITSEGKDYIVKRTQKQPHGLMNYVNMLREHEIRVVSPVELEVENPQTIGDETYVVYPFILGKPYTGSKEEIYEAGKLLGNIHARSPKENTYQLGEYDVYDFNEEEIDTSVKDIVNHATKVNISIDSNRLEKKLLEIVSHQVELKNSELPYIATPHDYKANNLVYTPSPYLIDPDNATWIPRIFDLALALLLFHNEMNGAPDRLFTKEEWDVFLSGYKESINLEEKEISYWTKAIEHVFLDEVMWLMAEYEEDWERPAQQKLFINLLETLYDSSEYPLRR</sequence>
<comment type="caution">
    <text evidence="2">The sequence shown here is derived from an EMBL/GenBank/DDBJ whole genome shotgun (WGS) entry which is preliminary data.</text>
</comment>
<dbReference type="AlphaFoldDB" id="A0A6N8FLM7"/>
<organism evidence="2 3">
    <name type="scientific">Ornithinibacillus caprae</name>
    <dbReference type="NCBI Taxonomy" id="2678566"/>
    <lineage>
        <taxon>Bacteria</taxon>
        <taxon>Bacillati</taxon>
        <taxon>Bacillota</taxon>
        <taxon>Bacilli</taxon>
        <taxon>Bacillales</taxon>
        <taxon>Bacillaceae</taxon>
        <taxon>Ornithinibacillus</taxon>
    </lineage>
</organism>
<dbReference type="Pfam" id="PF01636">
    <property type="entry name" value="APH"/>
    <property type="match status" value="1"/>
</dbReference>
<dbReference type="InterPro" id="IPR011009">
    <property type="entry name" value="Kinase-like_dom_sf"/>
</dbReference>
<dbReference type="RefSeq" id="WP_155668860.1">
    <property type="nucleotide sequence ID" value="NZ_WOCA01000007.1"/>
</dbReference>
<dbReference type="EMBL" id="WOCA01000007">
    <property type="protein sequence ID" value="MUK88887.1"/>
    <property type="molecule type" value="Genomic_DNA"/>
</dbReference>
<proteinExistence type="predicted"/>
<evidence type="ECO:0000259" key="1">
    <source>
        <dbReference type="Pfam" id="PF01636"/>
    </source>
</evidence>
<keyword evidence="3" id="KW-1185">Reference proteome</keyword>
<keyword evidence="2" id="KW-0808">Transferase</keyword>
<reference evidence="2 3" key="1">
    <citation type="submission" date="2019-11" db="EMBL/GenBank/DDBJ databases">
        <authorList>
            <person name="Li X."/>
        </authorList>
    </citation>
    <scope>NUCLEOTIDE SEQUENCE [LARGE SCALE GENOMIC DNA]</scope>
    <source>
        <strain evidence="2 3">L9</strain>
    </source>
</reference>
<dbReference type="Gene3D" id="3.90.1200.10">
    <property type="match status" value="1"/>
</dbReference>
<dbReference type="InterPro" id="IPR002575">
    <property type="entry name" value="Aminoglycoside_PTrfase"/>
</dbReference>
<feature type="domain" description="Aminoglycoside phosphotransferase" evidence="1">
    <location>
        <begin position="26"/>
        <end position="222"/>
    </location>
</feature>
<gene>
    <name evidence="2" type="ORF">GMD78_10830</name>
</gene>
<evidence type="ECO:0000313" key="3">
    <source>
        <dbReference type="Proteomes" id="UP000469125"/>
    </source>
</evidence>
<name>A0A6N8FLM7_9BACI</name>
<evidence type="ECO:0000313" key="2">
    <source>
        <dbReference type="EMBL" id="MUK88887.1"/>
    </source>
</evidence>
<protein>
    <submittedName>
        <fullName evidence="2">Phosphotransferase</fullName>
    </submittedName>
</protein>
<dbReference type="GO" id="GO:0016740">
    <property type="term" value="F:transferase activity"/>
    <property type="evidence" value="ECO:0007669"/>
    <property type="project" value="UniProtKB-KW"/>
</dbReference>